<dbReference type="FunFam" id="1.10.287.950:FF:000001">
    <property type="entry name" value="Methyl-accepting chemotaxis sensory transducer"/>
    <property type="match status" value="1"/>
</dbReference>
<comment type="caution">
    <text evidence="15">The sequence shown here is derived from an EMBL/GenBank/DDBJ whole genome shotgun (WGS) entry which is preliminary data.</text>
</comment>
<accession>A0A4V3D7J6</accession>
<sequence>MATAKSSIGRKFLFLIGGGVGALAVVAIVGASILGSYIHDLSLAATLQKESALLTNHFSTAIQEWKNVLLRGADASQREKYWSQFQDEVKDSHRQVKALNVNLEKLGLTSVINELQKFDKQLTSAEARYEKGFQVYVSSGNSAPAADAEVKGVDRGVKETLTSFIEALDKEIAAIESRSQTSITIIISLIVVISILTLIGLQMAVNRSIVQRAASLNDQMQTLSTGDLRKRVDMVGEDEIAEIARELENFRQFVANLTAQVTEVSRELQTSSSAVNQGAQQIASNASEGEHQIHQAASALTEMAATIQEVARHANQTAEQTEHVATGTETALAQMVKSSGISQQLANEMASAAQIVAQLRDETKNIGQVLDVIKGIAEQTNLLALNAAIEAARAGEQGRGFAVVADEVRNLAQRTQESTSEIQQIIQNVQVGANNAANAMEHGNQRSRESAEQSESARQGLASIADSVTGIRDMNTQIATAAEEQNSVVTEITRNVNAIADGAKESANAARSGANTASNLSTLATRLNQMIANIKV</sequence>
<keyword evidence="5 11" id="KW-1133">Transmembrane helix</keyword>
<evidence type="ECO:0000259" key="12">
    <source>
        <dbReference type="PROSITE" id="PS50111"/>
    </source>
</evidence>
<feature type="transmembrane region" description="Helical" evidence="11">
    <location>
        <begin position="12"/>
        <end position="38"/>
    </location>
</feature>
<dbReference type="Proteomes" id="UP000295375">
    <property type="component" value="Unassembled WGS sequence"/>
</dbReference>
<evidence type="ECO:0000313" key="15">
    <source>
        <dbReference type="EMBL" id="TDQ48167.1"/>
    </source>
</evidence>
<keyword evidence="16" id="KW-1185">Reference proteome</keyword>
<evidence type="ECO:0000256" key="8">
    <source>
        <dbReference type="ARBA" id="ARBA00029447"/>
    </source>
</evidence>
<dbReference type="GO" id="GO:0007165">
    <property type="term" value="P:signal transduction"/>
    <property type="evidence" value="ECO:0007669"/>
    <property type="project" value="UniProtKB-KW"/>
</dbReference>
<dbReference type="Gene3D" id="1.10.287.950">
    <property type="entry name" value="Methyl-accepting chemotaxis protein"/>
    <property type="match status" value="1"/>
</dbReference>
<dbReference type="GO" id="GO:0005886">
    <property type="term" value="C:plasma membrane"/>
    <property type="evidence" value="ECO:0007669"/>
    <property type="project" value="UniProtKB-SubCell"/>
</dbReference>
<dbReference type="Pfam" id="PF00015">
    <property type="entry name" value="MCPsignal"/>
    <property type="match status" value="1"/>
</dbReference>
<protein>
    <submittedName>
        <fullName evidence="15">Methyl-accepting chemotaxis protein</fullName>
    </submittedName>
</protein>
<evidence type="ECO:0000256" key="3">
    <source>
        <dbReference type="ARBA" id="ARBA00022519"/>
    </source>
</evidence>
<dbReference type="PROSITE" id="PS50111">
    <property type="entry name" value="CHEMOTAXIS_TRANSDUC_2"/>
    <property type="match status" value="1"/>
</dbReference>
<dbReference type="GO" id="GO:0006935">
    <property type="term" value="P:chemotaxis"/>
    <property type="evidence" value="ECO:0007669"/>
    <property type="project" value="UniProtKB-KW"/>
</dbReference>
<comment type="similarity">
    <text evidence="8">Belongs to the methyl-accepting chemotaxis (MCP) protein family.</text>
</comment>
<dbReference type="CDD" id="cd06225">
    <property type="entry name" value="HAMP"/>
    <property type="match status" value="1"/>
</dbReference>
<dbReference type="SUPFAM" id="SSF58104">
    <property type="entry name" value="Methyl-accepting chemotaxis protein (MCP) signaling domain"/>
    <property type="match status" value="1"/>
</dbReference>
<dbReference type="SMART" id="SM00283">
    <property type="entry name" value="MA"/>
    <property type="match status" value="1"/>
</dbReference>
<evidence type="ECO:0000259" key="13">
    <source>
        <dbReference type="PROSITE" id="PS50192"/>
    </source>
</evidence>
<dbReference type="AlphaFoldDB" id="A0A4V3D7J6"/>
<dbReference type="Pfam" id="PF00672">
    <property type="entry name" value="HAMP"/>
    <property type="match status" value="1"/>
</dbReference>
<dbReference type="CDD" id="cd11386">
    <property type="entry name" value="MCP_signal"/>
    <property type="match status" value="1"/>
</dbReference>
<dbReference type="PANTHER" id="PTHR32089">
    <property type="entry name" value="METHYL-ACCEPTING CHEMOTAXIS PROTEIN MCPB"/>
    <property type="match status" value="1"/>
</dbReference>
<evidence type="ECO:0000256" key="2">
    <source>
        <dbReference type="ARBA" id="ARBA00022500"/>
    </source>
</evidence>
<dbReference type="PANTHER" id="PTHR32089:SF119">
    <property type="entry name" value="METHYL-ACCEPTING CHEMOTAXIS PROTEIN CTPL"/>
    <property type="match status" value="1"/>
</dbReference>
<organism evidence="15 16">
    <name type="scientific">Permianibacter aggregans</name>
    <dbReference type="NCBI Taxonomy" id="1510150"/>
    <lineage>
        <taxon>Bacteria</taxon>
        <taxon>Pseudomonadati</taxon>
        <taxon>Pseudomonadota</taxon>
        <taxon>Gammaproteobacteria</taxon>
        <taxon>Pseudomonadales</taxon>
        <taxon>Pseudomonadaceae</taxon>
        <taxon>Permianibacter</taxon>
    </lineage>
</organism>
<evidence type="ECO:0000256" key="10">
    <source>
        <dbReference type="SAM" id="MobiDB-lite"/>
    </source>
</evidence>
<feature type="domain" description="HAMP" evidence="14">
    <location>
        <begin position="207"/>
        <end position="259"/>
    </location>
</feature>
<evidence type="ECO:0000256" key="6">
    <source>
        <dbReference type="ARBA" id="ARBA00023136"/>
    </source>
</evidence>
<feature type="transmembrane region" description="Helical" evidence="11">
    <location>
        <begin position="183"/>
        <end position="205"/>
    </location>
</feature>
<keyword evidence="3" id="KW-1003">Cell membrane</keyword>
<dbReference type="PROSITE" id="PS50192">
    <property type="entry name" value="T_SNARE"/>
    <property type="match status" value="1"/>
</dbReference>
<dbReference type="InterPro" id="IPR004089">
    <property type="entry name" value="MCPsignal_dom"/>
</dbReference>
<dbReference type="InterPro" id="IPR000727">
    <property type="entry name" value="T_SNARE_dom"/>
</dbReference>
<evidence type="ECO:0000256" key="4">
    <source>
        <dbReference type="ARBA" id="ARBA00022692"/>
    </source>
</evidence>
<keyword evidence="6 11" id="KW-0472">Membrane</keyword>
<dbReference type="InterPro" id="IPR003660">
    <property type="entry name" value="HAMP_dom"/>
</dbReference>
<dbReference type="SMART" id="SM00304">
    <property type="entry name" value="HAMP"/>
    <property type="match status" value="1"/>
</dbReference>
<evidence type="ECO:0000313" key="16">
    <source>
        <dbReference type="Proteomes" id="UP000295375"/>
    </source>
</evidence>
<evidence type="ECO:0000256" key="9">
    <source>
        <dbReference type="PROSITE-ProRule" id="PRU00284"/>
    </source>
</evidence>
<name>A0A4V3D7J6_9GAMM</name>
<dbReference type="EMBL" id="SNYM01000008">
    <property type="protein sequence ID" value="TDQ48167.1"/>
    <property type="molecule type" value="Genomic_DNA"/>
</dbReference>
<evidence type="ECO:0000256" key="5">
    <source>
        <dbReference type="ARBA" id="ARBA00022989"/>
    </source>
</evidence>
<dbReference type="PROSITE" id="PS50885">
    <property type="entry name" value="HAMP"/>
    <property type="match status" value="1"/>
</dbReference>
<feature type="domain" description="Methyl-accepting transducer" evidence="12">
    <location>
        <begin position="264"/>
        <end position="500"/>
    </location>
</feature>
<keyword evidence="7 9" id="KW-0807">Transducer</keyword>
<evidence type="ECO:0000256" key="11">
    <source>
        <dbReference type="SAM" id="Phobius"/>
    </source>
</evidence>
<comment type="subcellular location">
    <subcellularLocation>
        <location evidence="1">Cell inner membrane</location>
        <topology evidence="1">Multi-pass membrane protein</topology>
    </subcellularLocation>
</comment>
<feature type="region of interest" description="Disordered" evidence="10">
    <location>
        <begin position="443"/>
        <end position="465"/>
    </location>
</feature>
<reference evidence="15 16" key="1">
    <citation type="submission" date="2019-03" db="EMBL/GenBank/DDBJ databases">
        <title>Genomic Encyclopedia of Type Strains, Phase IV (KMG-IV): sequencing the most valuable type-strain genomes for metagenomic binning, comparative biology and taxonomic classification.</title>
        <authorList>
            <person name="Goeker M."/>
        </authorList>
    </citation>
    <scope>NUCLEOTIDE SEQUENCE [LARGE SCALE GENOMIC DNA]</scope>
    <source>
        <strain evidence="15 16">DSM 103792</strain>
    </source>
</reference>
<gene>
    <name evidence="15" type="ORF">EV696_108147</name>
</gene>
<evidence type="ECO:0000259" key="14">
    <source>
        <dbReference type="PROSITE" id="PS50885"/>
    </source>
</evidence>
<keyword evidence="4 11" id="KW-0812">Transmembrane</keyword>
<feature type="domain" description="T-SNARE coiled-coil homology" evidence="13">
    <location>
        <begin position="451"/>
        <end position="513"/>
    </location>
</feature>
<dbReference type="OrthoDB" id="1884279at2"/>
<keyword evidence="2" id="KW-0145">Chemotaxis</keyword>
<proteinExistence type="inferred from homology"/>
<keyword evidence="3" id="KW-0997">Cell inner membrane</keyword>
<evidence type="ECO:0000256" key="1">
    <source>
        <dbReference type="ARBA" id="ARBA00004429"/>
    </source>
</evidence>
<evidence type="ECO:0000256" key="7">
    <source>
        <dbReference type="ARBA" id="ARBA00023224"/>
    </source>
</evidence>
<dbReference type="RefSeq" id="WP_133590697.1">
    <property type="nucleotide sequence ID" value="NZ_CP037953.1"/>
</dbReference>